<sequence length="156" mass="18387">MDKVNSILSYKRPDKDYYSILGCAPSATFEQILTEYRVRALQAHPDKNLDKPECVEEFRLLQRAKDTLTDSEKRKAYDKWLNSGIAIDFERWLSNNMGQSMHWAPRTSSRLMIDETPTTDLSVRHEFASIARQHNHFNDWNRGNSTLLEKFRNYEI</sequence>
<dbReference type="InterPro" id="IPR001623">
    <property type="entry name" value="DnaJ_domain"/>
</dbReference>
<evidence type="ECO:0000256" key="1">
    <source>
        <dbReference type="ARBA" id="ARBA00023186"/>
    </source>
</evidence>
<proteinExistence type="predicted"/>
<dbReference type="InterPro" id="IPR036869">
    <property type="entry name" value="J_dom_sf"/>
</dbReference>
<dbReference type="CDD" id="cd06257">
    <property type="entry name" value="DnaJ"/>
    <property type="match status" value="1"/>
</dbReference>
<dbReference type="Proteomes" id="UP000825002">
    <property type="component" value="Unassembled WGS sequence"/>
</dbReference>
<dbReference type="InterPro" id="IPR029827">
    <property type="entry name" value="JDP1-like"/>
</dbReference>
<dbReference type="Pfam" id="PF00226">
    <property type="entry name" value="DnaJ"/>
    <property type="match status" value="1"/>
</dbReference>
<dbReference type="SMART" id="SM00271">
    <property type="entry name" value="DnaJ"/>
    <property type="match status" value="1"/>
</dbReference>
<keyword evidence="1" id="KW-0143">Chaperone</keyword>
<dbReference type="PANTHER" id="PTHR44500:SF1">
    <property type="entry name" value="DNAJ HOMOLOG SUBFAMILY C MEMBER 12"/>
    <property type="match status" value="1"/>
</dbReference>
<dbReference type="PANTHER" id="PTHR44500">
    <property type="entry name" value="DNAJ HOMOLOG SUBFAMILY C MEMBER 12"/>
    <property type="match status" value="1"/>
</dbReference>
<evidence type="ECO:0000259" key="2">
    <source>
        <dbReference type="PROSITE" id="PS50076"/>
    </source>
</evidence>
<dbReference type="SUPFAM" id="SSF46565">
    <property type="entry name" value="Chaperone J-domain"/>
    <property type="match status" value="1"/>
</dbReference>
<dbReference type="PRINTS" id="PR00625">
    <property type="entry name" value="JDOMAIN"/>
</dbReference>
<comment type="caution">
    <text evidence="3">The sequence shown here is derived from an EMBL/GenBank/DDBJ whole genome shotgun (WGS) entry which is preliminary data.</text>
</comment>
<feature type="non-terminal residue" evidence="3">
    <location>
        <position position="1"/>
    </location>
</feature>
<keyword evidence="4" id="KW-1185">Reference proteome</keyword>
<dbReference type="Gene3D" id="1.10.287.110">
    <property type="entry name" value="DnaJ domain"/>
    <property type="match status" value="1"/>
</dbReference>
<dbReference type="PROSITE" id="PS50076">
    <property type="entry name" value="DNAJ_2"/>
    <property type="match status" value="1"/>
</dbReference>
<protein>
    <submittedName>
        <fullName evidence="3">J domain-containing protein</fullName>
    </submittedName>
</protein>
<dbReference type="EMBL" id="JAIFTH010000337">
    <property type="protein sequence ID" value="KAG9509789.1"/>
    <property type="molecule type" value="Genomic_DNA"/>
</dbReference>
<name>A0ABQ7S8M1_9ACAR</name>
<evidence type="ECO:0000313" key="4">
    <source>
        <dbReference type="Proteomes" id="UP000825002"/>
    </source>
</evidence>
<evidence type="ECO:0000313" key="3">
    <source>
        <dbReference type="EMBL" id="KAG9509789.1"/>
    </source>
</evidence>
<accession>A0ABQ7S8M1</accession>
<feature type="domain" description="J" evidence="2">
    <location>
        <begin position="16"/>
        <end position="81"/>
    </location>
</feature>
<reference evidence="3 4" key="1">
    <citation type="submission" date="2020-10" db="EMBL/GenBank/DDBJ databases">
        <authorList>
            <person name="Klimov P.B."/>
            <person name="Dyachkov S.M."/>
            <person name="Chetverikov P.E."/>
        </authorList>
    </citation>
    <scope>NUCLEOTIDE SEQUENCE [LARGE SCALE GENOMIC DNA]</scope>
    <source>
        <strain evidence="3">BMOC 18-1129-001#AD2665</strain>
        <tissue evidence="3">Entire mites</tissue>
    </source>
</reference>
<gene>
    <name evidence="3" type="primary">jdp</name>
    <name evidence="3" type="ORF">GZH46_01681</name>
</gene>
<organism evidence="3 4">
    <name type="scientific">Fragariocoptes setiger</name>
    <dbReference type="NCBI Taxonomy" id="1670756"/>
    <lineage>
        <taxon>Eukaryota</taxon>
        <taxon>Metazoa</taxon>
        <taxon>Ecdysozoa</taxon>
        <taxon>Arthropoda</taxon>
        <taxon>Chelicerata</taxon>
        <taxon>Arachnida</taxon>
        <taxon>Acari</taxon>
        <taxon>Acariformes</taxon>
        <taxon>Trombidiformes</taxon>
        <taxon>Prostigmata</taxon>
        <taxon>Eupodina</taxon>
        <taxon>Eriophyoidea</taxon>
        <taxon>Phytoptidae</taxon>
        <taxon>Fragariocoptes</taxon>
    </lineage>
</organism>